<reference evidence="1 2" key="1">
    <citation type="submission" date="2024-03" db="EMBL/GenBank/DDBJ databases">
        <authorList>
            <person name="Martinez-Hernandez J."/>
        </authorList>
    </citation>
    <scope>NUCLEOTIDE SEQUENCE [LARGE SCALE GENOMIC DNA]</scope>
</reference>
<proteinExistence type="predicted"/>
<evidence type="ECO:0000313" key="1">
    <source>
        <dbReference type="EMBL" id="CAL0330412.1"/>
    </source>
</evidence>
<gene>
    <name evidence="1" type="ORF">LLUT_LOCUS31472</name>
</gene>
<dbReference type="Proteomes" id="UP001497480">
    <property type="component" value="Unassembled WGS sequence"/>
</dbReference>
<sequence>MEKQRPFAGIEFHRQWRLCDFEVGEMDGKSNKYKTLFGYLIENVDYVWDAAREGIIAYLANIGYPVTSE</sequence>
<accession>A0AAV1Y8V4</accession>
<keyword evidence="2" id="KW-1185">Reference proteome</keyword>
<evidence type="ECO:0000313" key="2">
    <source>
        <dbReference type="Proteomes" id="UP001497480"/>
    </source>
</evidence>
<organism evidence="1 2">
    <name type="scientific">Lupinus luteus</name>
    <name type="common">European yellow lupine</name>
    <dbReference type="NCBI Taxonomy" id="3873"/>
    <lineage>
        <taxon>Eukaryota</taxon>
        <taxon>Viridiplantae</taxon>
        <taxon>Streptophyta</taxon>
        <taxon>Embryophyta</taxon>
        <taxon>Tracheophyta</taxon>
        <taxon>Spermatophyta</taxon>
        <taxon>Magnoliopsida</taxon>
        <taxon>eudicotyledons</taxon>
        <taxon>Gunneridae</taxon>
        <taxon>Pentapetalae</taxon>
        <taxon>rosids</taxon>
        <taxon>fabids</taxon>
        <taxon>Fabales</taxon>
        <taxon>Fabaceae</taxon>
        <taxon>Papilionoideae</taxon>
        <taxon>50 kb inversion clade</taxon>
        <taxon>genistoids sensu lato</taxon>
        <taxon>core genistoids</taxon>
        <taxon>Genisteae</taxon>
        <taxon>Lupinus</taxon>
    </lineage>
</organism>
<name>A0AAV1Y8V4_LUPLU</name>
<dbReference type="EMBL" id="CAXHTB010000022">
    <property type="protein sequence ID" value="CAL0330412.1"/>
    <property type="molecule type" value="Genomic_DNA"/>
</dbReference>
<protein>
    <submittedName>
        <fullName evidence="1">Uncharacterized protein</fullName>
    </submittedName>
</protein>
<comment type="caution">
    <text evidence="1">The sequence shown here is derived from an EMBL/GenBank/DDBJ whole genome shotgun (WGS) entry which is preliminary data.</text>
</comment>
<dbReference type="AlphaFoldDB" id="A0AAV1Y8V4"/>